<feature type="domain" description="Ubiquitin-like" evidence="2">
    <location>
        <begin position="105"/>
        <end position="154"/>
    </location>
</feature>
<evidence type="ECO:0000256" key="1">
    <source>
        <dbReference type="PROSITE-ProRule" id="PRU00175"/>
    </source>
</evidence>
<dbReference type="SUPFAM" id="SSF54236">
    <property type="entry name" value="Ubiquitin-like"/>
    <property type="match status" value="1"/>
</dbReference>
<dbReference type="PROSITE" id="PS50089">
    <property type="entry name" value="ZF_RING_2"/>
    <property type="match status" value="1"/>
</dbReference>
<reference evidence="4" key="1">
    <citation type="submission" date="2023-08" db="EMBL/GenBank/DDBJ databases">
        <authorList>
            <person name="Chen Y."/>
            <person name="Shah S."/>
            <person name="Dougan E. K."/>
            <person name="Thang M."/>
            <person name="Chan C."/>
        </authorList>
    </citation>
    <scope>NUCLEOTIDE SEQUENCE</scope>
</reference>
<evidence type="ECO:0008006" key="6">
    <source>
        <dbReference type="Google" id="ProtNLM"/>
    </source>
</evidence>
<dbReference type="GO" id="GO:0008270">
    <property type="term" value="F:zinc ion binding"/>
    <property type="evidence" value="ECO:0007669"/>
    <property type="project" value="UniProtKB-KW"/>
</dbReference>
<dbReference type="Gene3D" id="2.60.60.30">
    <property type="entry name" value="sav2460 like domains"/>
    <property type="match status" value="1"/>
</dbReference>
<dbReference type="InterPro" id="IPR029071">
    <property type="entry name" value="Ubiquitin-like_domsf"/>
</dbReference>
<comment type="caution">
    <text evidence="4">The sequence shown here is derived from an EMBL/GenBank/DDBJ whole genome shotgun (WGS) entry which is preliminary data.</text>
</comment>
<dbReference type="PROSITE" id="PS50053">
    <property type="entry name" value="UBIQUITIN_2"/>
    <property type="match status" value="1"/>
</dbReference>
<evidence type="ECO:0000313" key="5">
    <source>
        <dbReference type="Proteomes" id="UP001178507"/>
    </source>
</evidence>
<name>A0AA36HTR4_9DINO</name>
<organism evidence="4 5">
    <name type="scientific">Effrenium voratum</name>
    <dbReference type="NCBI Taxonomy" id="2562239"/>
    <lineage>
        <taxon>Eukaryota</taxon>
        <taxon>Sar</taxon>
        <taxon>Alveolata</taxon>
        <taxon>Dinophyceae</taxon>
        <taxon>Suessiales</taxon>
        <taxon>Symbiodiniaceae</taxon>
        <taxon>Effrenium</taxon>
    </lineage>
</organism>
<dbReference type="InterPro" id="IPR000626">
    <property type="entry name" value="Ubiquitin-like_dom"/>
</dbReference>
<dbReference type="Pfam" id="PF00240">
    <property type="entry name" value="ubiquitin"/>
    <property type="match status" value="1"/>
</dbReference>
<dbReference type="AlphaFoldDB" id="A0AA36HTR4"/>
<dbReference type="Pfam" id="PF02342">
    <property type="entry name" value="TerD"/>
    <property type="match status" value="1"/>
</dbReference>
<gene>
    <name evidence="4" type="ORF">EVOR1521_LOCUS3693</name>
</gene>
<dbReference type="EMBL" id="CAUJNA010000228">
    <property type="protein sequence ID" value="CAJ1374058.1"/>
    <property type="molecule type" value="Genomic_DNA"/>
</dbReference>
<sequence>MQCNSCQARCCSSDFPAAALCETCDHPPTFCLACLGGVKQTGRCPECGGGLQAEDMERLMGALRHRNRECAAFHDLDTLKKREEEAKRTAHRDLLGIDDGQPQSGDIEVTVLDGRRCKLRLCRRDRLSSVKRAIETQLAVPAGKQRLLFRGRDLTAAEDDPCWGTLGVPFGEALQLVIIMYETSSGSNVRRLSFDLSWRPTLVTLRSGKVTCHHLNGSCILLNRFGRVLDTVDFQKRSCSGVQHGGPSSKHSPKQSLEVDMRMLPSDCSSLFFTLSGFAPGGVTLAVFQDPSVHLRDRSSAKILASYTADRCRTGEAVVLCCAVRDERTNEWRVQQVGRGSSGNTKDYGGLYQTVRSLVDKM</sequence>
<protein>
    <recommendedName>
        <fullName evidence="6">Ubiquitin-like domain-containing protein</fullName>
    </recommendedName>
</protein>
<keyword evidence="1" id="KW-0479">Metal-binding</keyword>
<keyword evidence="5" id="KW-1185">Reference proteome</keyword>
<dbReference type="InterPro" id="IPR001841">
    <property type="entry name" value="Znf_RING"/>
</dbReference>
<accession>A0AA36HTR4</accession>
<proteinExistence type="predicted"/>
<evidence type="ECO:0000259" key="3">
    <source>
        <dbReference type="PROSITE" id="PS50089"/>
    </source>
</evidence>
<evidence type="ECO:0000259" key="2">
    <source>
        <dbReference type="PROSITE" id="PS50053"/>
    </source>
</evidence>
<dbReference type="Proteomes" id="UP001178507">
    <property type="component" value="Unassembled WGS sequence"/>
</dbReference>
<feature type="domain" description="RING-type" evidence="3">
    <location>
        <begin position="3"/>
        <end position="47"/>
    </location>
</feature>
<dbReference type="Gene3D" id="3.10.20.90">
    <property type="entry name" value="Phosphatidylinositol 3-kinase Catalytic Subunit, Chain A, domain 1"/>
    <property type="match status" value="1"/>
</dbReference>
<dbReference type="InterPro" id="IPR003325">
    <property type="entry name" value="TerD"/>
</dbReference>
<evidence type="ECO:0000313" key="4">
    <source>
        <dbReference type="EMBL" id="CAJ1374058.1"/>
    </source>
</evidence>
<keyword evidence="1" id="KW-0862">Zinc</keyword>
<keyword evidence="1" id="KW-0863">Zinc-finger</keyword>